<sequence length="222" mass="24787">MPFTTHDTPVLVAPRPVRFNTFLTRSRMLGSAPDHLERARVDENSPEIDDRKVSEVLDKDISSQRSSPRSPLPSEALEEFLSILRPSFFPPSSPVLLTRRQGAVSLPTFQHERSYSLKGRVLLQQKNDVVEEELEVSRSTQPSRNNCTPDIEGDDHDSSTLPVRWFTNVLSSPISRMHTRNPFQRHASYPGLVSPGPVSPIALSPAAVPLPLPTPDELLEIL</sequence>
<evidence type="ECO:0000313" key="2">
    <source>
        <dbReference type="EMBL" id="KAK7023953.1"/>
    </source>
</evidence>
<feature type="compositionally biased region" description="Basic and acidic residues" evidence="1">
    <location>
        <begin position="39"/>
        <end position="62"/>
    </location>
</feature>
<name>A0AAW0BCS1_9AGAR</name>
<protein>
    <submittedName>
        <fullName evidence="2">Uncharacterized protein</fullName>
    </submittedName>
</protein>
<dbReference type="AlphaFoldDB" id="A0AAW0BCS1"/>
<organism evidence="2 3">
    <name type="scientific">Favolaschia claudopus</name>
    <dbReference type="NCBI Taxonomy" id="2862362"/>
    <lineage>
        <taxon>Eukaryota</taxon>
        <taxon>Fungi</taxon>
        <taxon>Dikarya</taxon>
        <taxon>Basidiomycota</taxon>
        <taxon>Agaricomycotina</taxon>
        <taxon>Agaricomycetes</taxon>
        <taxon>Agaricomycetidae</taxon>
        <taxon>Agaricales</taxon>
        <taxon>Marasmiineae</taxon>
        <taxon>Mycenaceae</taxon>
        <taxon>Favolaschia</taxon>
    </lineage>
</organism>
<proteinExistence type="predicted"/>
<evidence type="ECO:0000313" key="3">
    <source>
        <dbReference type="Proteomes" id="UP001362999"/>
    </source>
</evidence>
<gene>
    <name evidence="2" type="ORF">R3P38DRAFT_2955065</name>
</gene>
<feature type="region of interest" description="Disordered" evidence="1">
    <location>
        <begin position="39"/>
        <end position="73"/>
    </location>
</feature>
<feature type="compositionally biased region" description="Polar residues" evidence="1">
    <location>
        <begin position="137"/>
        <end position="148"/>
    </location>
</feature>
<dbReference type="EMBL" id="JAWWNJ010000035">
    <property type="protein sequence ID" value="KAK7023953.1"/>
    <property type="molecule type" value="Genomic_DNA"/>
</dbReference>
<feature type="compositionally biased region" description="Low complexity" evidence="1">
    <location>
        <begin position="63"/>
        <end position="73"/>
    </location>
</feature>
<accession>A0AAW0BCS1</accession>
<reference evidence="2 3" key="1">
    <citation type="journal article" date="2024" name="J Genomics">
        <title>Draft genome sequencing and assembly of Favolaschia claudopus CIRM-BRFM 2984 isolated from oak limbs.</title>
        <authorList>
            <person name="Navarro D."/>
            <person name="Drula E."/>
            <person name="Chaduli D."/>
            <person name="Cazenave R."/>
            <person name="Ahrendt S."/>
            <person name="Wang J."/>
            <person name="Lipzen A."/>
            <person name="Daum C."/>
            <person name="Barry K."/>
            <person name="Grigoriev I.V."/>
            <person name="Favel A."/>
            <person name="Rosso M.N."/>
            <person name="Martin F."/>
        </authorList>
    </citation>
    <scope>NUCLEOTIDE SEQUENCE [LARGE SCALE GENOMIC DNA]</scope>
    <source>
        <strain evidence="2 3">CIRM-BRFM 2984</strain>
    </source>
</reference>
<feature type="region of interest" description="Disordered" evidence="1">
    <location>
        <begin position="137"/>
        <end position="159"/>
    </location>
</feature>
<keyword evidence="3" id="KW-1185">Reference proteome</keyword>
<comment type="caution">
    <text evidence="2">The sequence shown here is derived from an EMBL/GenBank/DDBJ whole genome shotgun (WGS) entry which is preliminary data.</text>
</comment>
<evidence type="ECO:0000256" key="1">
    <source>
        <dbReference type="SAM" id="MobiDB-lite"/>
    </source>
</evidence>
<dbReference type="Proteomes" id="UP001362999">
    <property type="component" value="Unassembled WGS sequence"/>
</dbReference>